<protein>
    <submittedName>
        <fullName evidence="1">Uncharacterized protein</fullName>
    </submittedName>
</protein>
<dbReference type="Proteomes" id="UP000243499">
    <property type="component" value="Chromosome 2"/>
</dbReference>
<dbReference type="Gramene" id="PVH63702">
    <property type="protein sequence ID" value="PVH63702"/>
    <property type="gene ID" value="PAHAL_2G088900"/>
</dbReference>
<dbReference type="EMBL" id="CM008047">
    <property type="protein sequence ID" value="PVH63702.1"/>
    <property type="molecule type" value="Genomic_DNA"/>
</dbReference>
<proteinExistence type="predicted"/>
<name>A0A2T8KNH9_9POAL</name>
<evidence type="ECO:0000313" key="1">
    <source>
        <dbReference type="EMBL" id="PVH63702.1"/>
    </source>
</evidence>
<organism evidence="1">
    <name type="scientific">Panicum hallii</name>
    <dbReference type="NCBI Taxonomy" id="206008"/>
    <lineage>
        <taxon>Eukaryota</taxon>
        <taxon>Viridiplantae</taxon>
        <taxon>Streptophyta</taxon>
        <taxon>Embryophyta</taxon>
        <taxon>Tracheophyta</taxon>
        <taxon>Spermatophyta</taxon>
        <taxon>Magnoliopsida</taxon>
        <taxon>Liliopsida</taxon>
        <taxon>Poales</taxon>
        <taxon>Poaceae</taxon>
        <taxon>PACMAD clade</taxon>
        <taxon>Panicoideae</taxon>
        <taxon>Panicodae</taxon>
        <taxon>Paniceae</taxon>
        <taxon>Panicinae</taxon>
        <taxon>Panicum</taxon>
        <taxon>Panicum sect. Panicum</taxon>
    </lineage>
</organism>
<accession>A0A2T8KNH9</accession>
<sequence>MIEVGYMMVGEVTECLRKSGWSTHKLLLIMYFPYLQTVVWQNIHVRSVRIVLVKSRLIWSVTSASLVSCRIMRGGTSMGRRMSPHLQGVKERRMMAPYLRISLLSLEAAVLTSVEEVHFSDV</sequence>
<reference evidence="1" key="1">
    <citation type="submission" date="2018-04" db="EMBL/GenBank/DDBJ databases">
        <title>WGS assembly of Panicum hallii.</title>
        <authorList>
            <person name="Lovell J."/>
            <person name="Jenkins J."/>
            <person name="Lowry D."/>
            <person name="Mamidi S."/>
            <person name="Sreedasyam A."/>
            <person name="Weng X."/>
            <person name="Barry K."/>
            <person name="Bonette J."/>
            <person name="Campitelli B."/>
            <person name="Daum C."/>
            <person name="Gordon S."/>
            <person name="Gould B."/>
            <person name="Lipzen A."/>
            <person name="Macqueen A."/>
            <person name="Palacio-Mejia J."/>
            <person name="Plott C."/>
            <person name="Shakirov E."/>
            <person name="Shu S."/>
            <person name="Yoshinaga Y."/>
            <person name="Zane M."/>
            <person name="Rokhsar D."/>
            <person name="Grimwood J."/>
            <person name="Schmutz J."/>
            <person name="Juenger T."/>
        </authorList>
    </citation>
    <scope>NUCLEOTIDE SEQUENCE [LARGE SCALE GENOMIC DNA]</scope>
    <source>
        <strain evidence="1">FIL2</strain>
    </source>
</reference>
<gene>
    <name evidence="1" type="ORF">PAHAL_2G088900</name>
</gene>
<dbReference type="AlphaFoldDB" id="A0A2T8KNH9"/>